<dbReference type="SUPFAM" id="SSF49313">
    <property type="entry name" value="Cadherin-like"/>
    <property type="match status" value="1"/>
</dbReference>
<dbReference type="EMBL" id="JXSL01000027">
    <property type="protein sequence ID" value="KIL98497.1"/>
    <property type="molecule type" value="Genomic_DNA"/>
</dbReference>
<dbReference type="GO" id="GO:0016020">
    <property type="term" value="C:membrane"/>
    <property type="evidence" value="ECO:0007669"/>
    <property type="project" value="InterPro"/>
</dbReference>
<dbReference type="InterPro" id="IPR015919">
    <property type="entry name" value="Cadherin-like_sf"/>
</dbReference>
<dbReference type="InterPro" id="IPR049531">
    <property type="entry name" value="AFP_rpt"/>
</dbReference>
<dbReference type="Gene3D" id="2.60.40.60">
    <property type="entry name" value="Cadherins"/>
    <property type="match status" value="1"/>
</dbReference>
<comment type="caution">
    <text evidence="3">The sequence shown here is derived from an EMBL/GenBank/DDBJ whole genome shotgun (WGS) entry which is preliminary data.</text>
</comment>
<dbReference type="NCBIfam" id="NF012211">
    <property type="entry name" value="tand_rpt_95"/>
    <property type="match status" value="3"/>
</dbReference>
<dbReference type="Proteomes" id="UP000031971">
    <property type="component" value="Unassembled WGS sequence"/>
</dbReference>
<proteinExistence type="predicted"/>
<dbReference type="Pfam" id="PF17963">
    <property type="entry name" value="Big_9"/>
    <property type="match status" value="2"/>
</dbReference>
<name>A0A0C2UAI7_PARME</name>
<dbReference type="Pfam" id="PF17892">
    <property type="entry name" value="Cadherin_5"/>
    <property type="match status" value="1"/>
</dbReference>
<dbReference type="PROSITE" id="PS50268">
    <property type="entry name" value="CADHERIN_2"/>
    <property type="match status" value="1"/>
</dbReference>
<evidence type="ECO:0000313" key="3">
    <source>
        <dbReference type="EMBL" id="KIL98497.1"/>
    </source>
</evidence>
<feature type="compositionally biased region" description="Gly residues" evidence="1">
    <location>
        <begin position="1209"/>
        <end position="1230"/>
    </location>
</feature>
<sequence>MDASGNQVDSLTTAHGTVSINTATGDYTFTPTGDSSLGVGQTLGDSFKVVAVDNHGAASAPSTVAVTITGSNDGPTVSVANVTTANDHTAITGHASGADVDTGDTVRYHLMDASGNQVDSLTTAHGTVSINTATGDYTFTPTGDSSLGVGQTLGDSFKVVAVDNHGAASAPSTVAVTITGSNDGPVVDLVSGGHGTEDNAIRGAVSAHDVDTGDRLSYSLVDSHGNAVASLATDHGTVSINQATGEYTFTPNANWAGNDSFNVQVSDGHGGTLTQAVNVHADAVADAPTLSLQLGGGSAVTLPGVSEHVTIDTSNMHATNSGFTVSALNLDGSAGNLSTHSGPAGFGVTGNASGDQTELGQSGGHSEKIVVNFDNDVSSANVSFAWLNNQEHAHYDLYQNGVKVGEGTVTGITDNVDPAISLTAANGGSFDQIVFSAPSGGDNDYLIHSISYDVAEPGERVVNYPLNVSSGLTDTDGSERLAVTLNGLPEGAVVMDANGTVVGTNTGNGTWSLPGGHIDGLTLQVPADSHAFTLGAVATSTESDPNAALATASTSVSVAVAAFDHAPVAGDDSHIDNMAQGPALSVAMGTTVDDVHTTTTTTTVVTGNQVSWGGLDSMSDPTTATPTTTVSNDLNTANNGTANADVISVGHDNNASISTGAGDDQVTIGHSVNSKIDLGAGTNALDVGADVNASVVGGAGNDTVRVGGALNSNIDLGNGDNRLQVGGDASASISTGSGSDDVKIVGSLNSNVSLGSGDDDLQIGGSANASIDAGEGNDRVLVGRDLSSTANLGSGDDYLEVKGNDWASINAGAGNDTVKIGGAISANVDMGSGDDHLTITGQNLWATVSGGSGTDSIELTGVTKAQWDANVNGIKGYVKDFENIKFSDGQVIGDATAFQATTTVTTTTTTHSYETPITVQATLNDRDGSETLSPVTIANIPAGGHLELNGQALTPNSDGSYTLNVSSGSPVTVTLVTDAPVSANSLNLTTTVHSTEAHGGDVSVTTLVGVGSNAGETVVDDRIATGTDHKVVINASDLLANDTDADGDALSITAVGGAHHGTVSMDNAGHVTFTAEAGFNGTATFDYTVSDGHGGTDTATVSVNVVDPNHAPVIDAAHTTATLNIDDAHANTTNIGQVTATDVDGDTLSYSVLAGGTHHGSLVLDANSGSFFYNADDTSWSGTDTFTVQVNDGEGGTATQSVSVHVTGGSQGGKSGGGTGSGHAVGWGDGGGRDESWGANGSWSIDAISGGGSNGGHVVHASDNGTDWSSSWSALDVGNGGHAGTGDRFSIAGDNRHDEFYNGHSGDTLIGAAGNDYMSLEGADGKQHISGYDHIQMGDGDNAILDMTTSHYDYGNLTVAGGTGHDVIWSASGDDLLVAGNGGDTIHGGAGNDTIVAGAGSDNLMGQDGSDTFMFDFGAGHDIVNGGAGATWTDTIDLSTDMHDGASITITTADNHSWTVASDGDHHAAGAIELGQDKAGTITVHSNHGDTQIEFTNIETIKY</sequence>
<reference evidence="3 4" key="1">
    <citation type="submission" date="2015-01" db="EMBL/GenBank/DDBJ databases">
        <title>Genome Sequence of Magnetospirillum magnetotacticum Strain MS-1.</title>
        <authorList>
            <person name="Marinov G.K."/>
            <person name="Smalley M.D."/>
            <person name="DeSalvo G."/>
        </authorList>
    </citation>
    <scope>NUCLEOTIDE SEQUENCE [LARGE SCALE GENOMIC DNA]</scope>
    <source>
        <strain evidence="3 4">MS-1</strain>
    </source>
</reference>
<dbReference type="Pfam" id="PF00353">
    <property type="entry name" value="HemolysinCabind"/>
    <property type="match status" value="1"/>
</dbReference>
<organism evidence="3 4">
    <name type="scientific">Paramagnetospirillum magnetotacticum MS-1</name>
    <dbReference type="NCBI Taxonomy" id="272627"/>
    <lineage>
        <taxon>Bacteria</taxon>
        <taxon>Pseudomonadati</taxon>
        <taxon>Pseudomonadota</taxon>
        <taxon>Alphaproteobacteria</taxon>
        <taxon>Rhodospirillales</taxon>
        <taxon>Magnetospirillaceae</taxon>
        <taxon>Paramagnetospirillum</taxon>
    </lineage>
</organism>
<dbReference type="GO" id="GO:0007156">
    <property type="term" value="P:homophilic cell adhesion via plasma membrane adhesion molecules"/>
    <property type="evidence" value="ECO:0007669"/>
    <property type="project" value="InterPro"/>
</dbReference>
<dbReference type="PROSITE" id="PS00330">
    <property type="entry name" value="HEMOLYSIN_CALCIUM"/>
    <property type="match status" value="1"/>
</dbReference>
<dbReference type="InterPro" id="IPR011049">
    <property type="entry name" value="Serralysin-like_metalloprot_C"/>
</dbReference>
<dbReference type="InterPro" id="IPR041690">
    <property type="entry name" value="Cadherin_5"/>
</dbReference>
<dbReference type="InterPro" id="IPR001343">
    <property type="entry name" value="Hemolysn_Ca-bd"/>
</dbReference>
<feature type="domain" description="Cadherin" evidence="2">
    <location>
        <begin position="95"/>
        <end position="187"/>
    </location>
</feature>
<dbReference type="NCBIfam" id="TIGR01965">
    <property type="entry name" value="VCBS_repeat"/>
    <property type="match status" value="3"/>
</dbReference>
<protein>
    <submittedName>
        <fullName evidence="3">Putative calcium binding hemolysin protein</fullName>
    </submittedName>
</protein>
<dbReference type="STRING" id="272627.CCC_01947"/>
<dbReference type="InterPro" id="IPR002126">
    <property type="entry name" value="Cadherin-like_dom"/>
</dbReference>
<dbReference type="SUPFAM" id="SSF51120">
    <property type="entry name" value="beta-Roll"/>
    <property type="match status" value="2"/>
</dbReference>
<dbReference type="PRINTS" id="PR00313">
    <property type="entry name" value="CABNDNGRPT"/>
</dbReference>
<dbReference type="InterPro" id="IPR010221">
    <property type="entry name" value="VCBS_dom"/>
</dbReference>
<keyword evidence="4" id="KW-1185">Reference proteome</keyword>
<dbReference type="Gene3D" id="2.60.40.3440">
    <property type="match status" value="1"/>
</dbReference>
<dbReference type="Gene3D" id="2.60.40.2810">
    <property type="match status" value="1"/>
</dbReference>
<evidence type="ECO:0000259" key="2">
    <source>
        <dbReference type="PROSITE" id="PS50268"/>
    </source>
</evidence>
<feature type="region of interest" description="Disordered" evidence="1">
    <location>
        <begin position="1208"/>
        <end position="1239"/>
    </location>
</feature>
<dbReference type="GO" id="GO:0005509">
    <property type="term" value="F:calcium ion binding"/>
    <property type="evidence" value="ECO:0007669"/>
    <property type="project" value="InterPro"/>
</dbReference>
<evidence type="ECO:0000313" key="4">
    <source>
        <dbReference type="Proteomes" id="UP000031971"/>
    </source>
</evidence>
<dbReference type="Gene3D" id="2.150.10.10">
    <property type="entry name" value="Serralysin-like metalloprotease, C-terminal"/>
    <property type="match status" value="1"/>
</dbReference>
<accession>A0A0C2UAI7</accession>
<dbReference type="Gene3D" id="2.160.20.160">
    <property type="match status" value="1"/>
</dbReference>
<evidence type="ECO:0000256" key="1">
    <source>
        <dbReference type="SAM" id="MobiDB-lite"/>
    </source>
</evidence>
<dbReference type="InterPro" id="IPR018511">
    <property type="entry name" value="Hemolysin-typ_Ca-bd_CS"/>
</dbReference>
<dbReference type="Pfam" id="PF18815">
    <property type="entry name" value="AFP_2"/>
    <property type="match status" value="1"/>
</dbReference>
<gene>
    <name evidence="3" type="ORF">CCC_01947</name>
</gene>